<dbReference type="Pfam" id="PF09972">
    <property type="entry name" value="DUF2207"/>
    <property type="match status" value="1"/>
</dbReference>
<keyword evidence="2" id="KW-1133">Transmembrane helix</keyword>
<dbReference type="InterPro" id="IPR018702">
    <property type="entry name" value="DUF2207"/>
</dbReference>
<protein>
    <submittedName>
        <fullName evidence="5">DUF2207 domain-containing protein</fullName>
    </submittedName>
</protein>
<dbReference type="KEGG" id="lala:AB8B28_05050"/>
<feature type="domain" description="DUF2207" evidence="3">
    <location>
        <begin position="25"/>
        <end position="212"/>
    </location>
</feature>
<keyword evidence="2" id="KW-0812">Transmembrane</keyword>
<accession>A0AB39V7D2</accession>
<evidence type="ECO:0000259" key="4">
    <source>
        <dbReference type="Pfam" id="PF20990"/>
    </source>
</evidence>
<dbReference type="InterPro" id="IPR048389">
    <property type="entry name" value="YciQ-like_C"/>
</dbReference>
<name>A0AB39V7D2_9FUSO</name>
<organism evidence="5">
    <name type="scientific">Leptotrichia alba</name>
    <dbReference type="NCBI Taxonomy" id="3239304"/>
    <lineage>
        <taxon>Bacteria</taxon>
        <taxon>Fusobacteriati</taxon>
        <taxon>Fusobacteriota</taxon>
        <taxon>Fusobacteriia</taxon>
        <taxon>Fusobacteriales</taxon>
        <taxon>Leptotrichiaceae</taxon>
        <taxon>Leptotrichia</taxon>
    </lineage>
</organism>
<dbReference type="Pfam" id="PF20990">
    <property type="entry name" value="DUF2207_C"/>
    <property type="match status" value="1"/>
</dbReference>
<evidence type="ECO:0000259" key="3">
    <source>
        <dbReference type="Pfam" id="PF09972"/>
    </source>
</evidence>
<feature type="transmembrane region" description="Helical" evidence="2">
    <location>
        <begin position="360"/>
        <end position="380"/>
    </location>
</feature>
<feature type="compositionally biased region" description="Gly residues" evidence="1">
    <location>
        <begin position="593"/>
        <end position="623"/>
    </location>
</feature>
<feature type="transmembrane region" description="Helical" evidence="2">
    <location>
        <begin position="239"/>
        <end position="262"/>
    </location>
</feature>
<feature type="compositionally biased region" description="Low complexity" evidence="1">
    <location>
        <begin position="578"/>
        <end position="592"/>
    </location>
</feature>
<evidence type="ECO:0000256" key="1">
    <source>
        <dbReference type="SAM" id="MobiDB-lite"/>
    </source>
</evidence>
<keyword evidence="2" id="KW-0472">Membrane</keyword>
<dbReference type="RefSeq" id="WP_369717226.1">
    <property type="nucleotide sequence ID" value="NZ_CP165647.1"/>
</dbReference>
<dbReference type="AlphaFoldDB" id="A0AB39V7D2"/>
<feature type="transmembrane region" description="Helical" evidence="2">
    <location>
        <begin position="392"/>
        <end position="411"/>
    </location>
</feature>
<feature type="domain" description="Predicted membrane protein YciQ-like C-terminal" evidence="4">
    <location>
        <begin position="336"/>
        <end position="530"/>
    </location>
</feature>
<evidence type="ECO:0000256" key="2">
    <source>
        <dbReference type="SAM" id="Phobius"/>
    </source>
</evidence>
<proteinExistence type="predicted"/>
<reference evidence="5" key="1">
    <citation type="submission" date="2024-07" db="EMBL/GenBank/DDBJ databases">
        <authorList>
            <person name="Li X.-J."/>
            <person name="Wang X."/>
        </authorList>
    </citation>
    <scope>NUCLEOTIDE SEQUENCE</scope>
    <source>
        <strain evidence="5">HSP-536</strain>
    </source>
</reference>
<sequence length="623" mass="71145">MKKITKIIFIMIFLIFSIIVNGSAIKNYDVVMKINKESSLTITEKIEYEFDNLDHRGIFRDIFLRKEDKKNLKKSLIEINSVTMNGEKVKYAFETFDEGLRIKIGSKDKKITQLKNIYEITYTMYSDIFKHEDIQQIYFNIIPQFWKVPIEKANVTIKFADGQPITSEEISRFEIYTGRAGVKEKNYKILQENGEIKFTTQKQLEPEEGITFILDLKTDKISPSFSDKLKVFFTTSKSLVLSLILALISLIYMLITKLILFLKQPSKKAIIPQFEIPDDMSAMLVSYFDNKDDRNKIINTGIFSRLCRNFKKKSYDEEKKFFTTLISKKGKGFKITDHDVENLMGNLSRKYSEFCEDKDFYYLLPLSVIIIGYMIIVYSGNVVNLSSVITNILISILVGSIVAGFVCFYRLVSGNKEFLYKSLFEKILTILKWIIIFNIINKLYSKGNIVIAIGLILLLIANKMYSRNLQLYSEEGLRKKEYIEGLRMYIKTAEENQIKKFNDSKELIKYFKEILPYAVALNVQNEAIKLMEKTIEINSSLTGDSRMMNEINSLYAYSREKEIKAEISERYIVSTSSSRSYSSSSSSSSFSGSGSGYSSGGSGYTSGSGYSGGGSGGGGGGEW</sequence>
<feature type="region of interest" description="Disordered" evidence="1">
    <location>
        <begin position="578"/>
        <end position="623"/>
    </location>
</feature>
<gene>
    <name evidence="5" type="ORF">AB8B28_05050</name>
</gene>
<dbReference type="EMBL" id="CP165647">
    <property type="protein sequence ID" value="XDU63213.1"/>
    <property type="molecule type" value="Genomic_DNA"/>
</dbReference>
<evidence type="ECO:0000313" key="5">
    <source>
        <dbReference type="EMBL" id="XDU63213.1"/>
    </source>
</evidence>